<feature type="transmembrane region" description="Helical" evidence="7">
    <location>
        <begin position="205"/>
        <end position="225"/>
    </location>
</feature>
<dbReference type="SUPFAM" id="SSF81338">
    <property type="entry name" value="Aquaporin-like"/>
    <property type="match status" value="2"/>
</dbReference>
<evidence type="ECO:0000256" key="3">
    <source>
        <dbReference type="ARBA" id="ARBA00022692"/>
    </source>
</evidence>
<dbReference type="PANTHER" id="PTHR19139">
    <property type="entry name" value="AQUAPORIN TRANSPORTER"/>
    <property type="match status" value="1"/>
</dbReference>
<reference evidence="8 9" key="1">
    <citation type="submission" date="2019-03" db="EMBL/GenBank/DDBJ databases">
        <title>Genomic Encyclopedia of Type Strains, Phase III (KMG-III): the genomes of soil and plant-associated and newly described type strains.</title>
        <authorList>
            <person name="Whitman W."/>
        </authorList>
    </citation>
    <scope>NUCLEOTIDE SEQUENCE [LARGE SCALE GENOMIC DNA]</scope>
    <source>
        <strain evidence="8 9">VKM Ac-2527</strain>
    </source>
</reference>
<dbReference type="Proteomes" id="UP000295388">
    <property type="component" value="Unassembled WGS sequence"/>
</dbReference>
<dbReference type="GO" id="GO:0015250">
    <property type="term" value="F:water channel activity"/>
    <property type="evidence" value="ECO:0007669"/>
    <property type="project" value="TreeGrafter"/>
</dbReference>
<gene>
    <name evidence="8" type="ORF">EV643_11685</name>
</gene>
<dbReference type="GO" id="GO:0005886">
    <property type="term" value="C:plasma membrane"/>
    <property type="evidence" value="ECO:0007669"/>
    <property type="project" value="TreeGrafter"/>
</dbReference>
<protein>
    <submittedName>
        <fullName evidence="8">Glycerol uptake facilitator-like aquaporin</fullName>
    </submittedName>
</protein>
<evidence type="ECO:0000256" key="2">
    <source>
        <dbReference type="ARBA" id="ARBA00006175"/>
    </source>
</evidence>
<proteinExistence type="inferred from homology"/>
<evidence type="ECO:0000256" key="7">
    <source>
        <dbReference type="SAM" id="Phobius"/>
    </source>
</evidence>
<name>A0A4R6K4P1_9ACTN</name>
<dbReference type="PANTHER" id="PTHR19139:SF199">
    <property type="entry name" value="MIP17260P"/>
    <property type="match status" value="1"/>
</dbReference>
<evidence type="ECO:0000313" key="9">
    <source>
        <dbReference type="Proteomes" id="UP000295388"/>
    </source>
</evidence>
<feature type="transmembrane region" description="Helical" evidence="7">
    <location>
        <begin position="132"/>
        <end position="152"/>
    </location>
</feature>
<organism evidence="8 9">
    <name type="scientific">Kribbella caucasensis</name>
    <dbReference type="NCBI Taxonomy" id="2512215"/>
    <lineage>
        <taxon>Bacteria</taxon>
        <taxon>Bacillati</taxon>
        <taxon>Actinomycetota</taxon>
        <taxon>Actinomycetes</taxon>
        <taxon>Propionibacteriales</taxon>
        <taxon>Kribbellaceae</taxon>
        <taxon>Kribbella</taxon>
    </lineage>
</organism>
<feature type="transmembrane region" description="Helical" evidence="7">
    <location>
        <begin position="12"/>
        <end position="35"/>
    </location>
</feature>
<evidence type="ECO:0000256" key="4">
    <source>
        <dbReference type="ARBA" id="ARBA00022989"/>
    </source>
</evidence>
<dbReference type="InterPro" id="IPR000425">
    <property type="entry name" value="MIP"/>
</dbReference>
<evidence type="ECO:0000256" key="1">
    <source>
        <dbReference type="ARBA" id="ARBA00004141"/>
    </source>
</evidence>
<dbReference type="RefSeq" id="WP_133803362.1">
    <property type="nucleotide sequence ID" value="NZ_SNWQ01000016.1"/>
</dbReference>
<dbReference type="Pfam" id="PF00230">
    <property type="entry name" value="MIP"/>
    <property type="match status" value="1"/>
</dbReference>
<evidence type="ECO:0000256" key="5">
    <source>
        <dbReference type="ARBA" id="ARBA00023136"/>
    </source>
</evidence>
<feature type="transmembrane region" description="Helical" evidence="7">
    <location>
        <begin position="94"/>
        <end position="112"/>
    </location>
</feature>
<keyword evidence="9" id="KW-1185">Reference proteome</keyword>
<keyword evidence="3 6" id="KW-0812">Transmembrane</keyword>
<dbReference type="OrthoDB" id="9807293at2"/>
<evidence type="ECO:0000256" key="6">
    <source>
        <dbReference type="RuleBase" id="RU000477"/>
    </source>
</evidence>
<dbReference type="InterPro" id="IPR023271">
    <property type="entry name" value="Aquaporin-like"/>
</dbReference>
<keyword evidence="4 7" id="KW-1133">Transmembrane helix</keyword>
<keyword evidence="5 7" id="KW-0472">Membrane</keyword>
<comment type="similarity">
    <text evidence="2 6">Belongs to the MIP/aquaporin (TC 1.A.8) family.</text>
</comment>
<dbReference type="AlphaFoldDB" id="A0A4R6K4P1"/>
<accession>A0A4R6K4P1</accession>
<evidence type="ECO:0000313" key="8">
    <source>
        <dbReference type="EMBL" id="TDO44274.1"/>
    </source>
</evidence>
<comment type="subcellular location">
    <subcellularLocation>
        <location evidence="1">Membrane</location>
        <topology evidence="1">Multi-pass membrane protein</topology>
    </subcellularLocation>
</comment>
<dbReference type="PRINTS" id="PR00783">
    <property type="entry name" value="MINTRINSICP"/>
</dbReference>
<feature type="transmembrane region" description="Helical" evidence="7">
    <location>
        <begin position="55"/>
        <end position="82"/>
    </location>
</feature>
<dbReference type="EMBL" id="SNWQ01000016">
    <property type="protein sequence ID" value="TDO44274.1"/>
    <property type="molecule type" value="Genomic_DNA"/>
</dbReference>
<dbReference type="Gene3D" id="1.20.1080.10">
    <property type="entry name" value="Glycerol uptake facilitator protein"/>
    <property type="match status" value="2"/>
</dbReference>
<dbReference type="InterPro" id="IPR034294">
    <property type="entry name" value="Aquaporin_transptr"/>
</dbReference>
<comment type="caution">
    <text evidence="8">The sequence shown here is derived from an EMBL/GenBank/DDBJ whole genome shotgun (WGS) entry which is preliminary data.</text>
</comment>
<keyword evidence="6" id="KW-0813">Transport</keyword>
<sequence length="245" mass="24752">MSHAQPLWRRAVAEALGTGLLVTVVIGSGIAAASLSPGDIGLQLLENAFATALGLAVLILMLGPVSGAHFNPAVSVIDWWLGQRTSSGLSLRDLAAYIPAQIGGGIAGAILANLMYGEAAVSWSTTDRSAGHLYIGETVATAGLILLIFALAWSGRAQLAPLAVGAYIGSAYWFTSSTSFANPAVTIGRAFSDTFAGIAPGSVPAFIAFQAFGAILGAALVIVLYPNAGQAADDVVTPTHTGASS</sequence>